<evidence type="ECO:0008006" key="4">
    <source>
        <dbReference type="Google" id="ProtNLM"/>
    </source>
</evidence>
<gene>
    <name evidence="2" type="ORF">PCOR1329_LOCUS81850</name>
</gene>
<protein>
    <recommendedName>
        <fullName evidence="4">Autophagy-related protein 101</fullName>
    </recommendedName>
</protein>
<feature type="region of interest" description="Disordered" evidence="1">
    <location>
        <begin position="483"/>
        <end position="508"/>
    </location>
</feature>
<feature type="compositionally biased region" description="Low complexity" evidence="1">
    <location>
        <begin position="33"/>
        <end position="44"/>
    </location>
</feature>
<keyword evidence="3" id="KW-1185">Reference proteome</keyword>
<evidence type="ECO:0000313" key="3">
    <source>
        <dbReference type="Proteomes" id="UP001189429"/>
    </source>
</evidence>
<evidence type="ECO:0000313" key="2">
    <source>
        <dbReference type="EMBL" id="CAK0906581.1"/>
    </source>
</evidence>
<sequence length="636" mass="65898">MAAISRIPGELGWRAKAPGDAARPAAGPGGDPGRAAADGAGPPRRSTRLPRARPLDLAARLRPGAAGLPALRRGAGAEGAGGAAPRRGEKHMSFHFSGALVRTFAIQGGRSLFLWKTEFLDTHGEERKSCAGQAHDDPSSQREDAAAKVIDFIRSVRGLSAFSASDLDSLLYDWRFDLLPPLGNDEASAKGLHLPRFSDMPSQKELHELLLGGAVPGMHQCIAHALYPDAVPWPQEGAAEQAAPVDPCEEPQGHEGIRKEGAAEPAVPVDPCEEPQGQKGICEEPAGAGSRGRRTGSALRGPVPQNRFHKPSSTGRAVRGSTAGVSMPADDNDGVYATMGSTEQQPPTPAAAAGQPAGSGGPAVEQGDQFRAQLRDLVREVVRDTIGNAAGSTDTRPCRQQEEKDPWEDTDPWKRDKGVMSGLRVAVIVGLMATVQAGPKRATTGKAAQATEEFLARRNAESDVSSESFDQAAAGLDEADAAMPQAMPGTSGGQQLEPPPLADSAGPSTAAAPVLLAGPFQGMHNPGGNVFQYDHAAFGAGQAETRRVIAAGIEESINGLVGAVNNVETALQQIGYMVVNIGTVMNTGQANPAWQMGDPWYESPAGAAGTGSSGSEQPVQSVLSDMSNISSSGPGT</sequence>
<reference evidence="2" key="1">
    <citation type="submission" date="2023-10" db="EMBL/GenBank/DDBJ databases">
        <authorList>
            <person name="Chen Y."/>
            <person name="Shah S."/>
            <person name="Dougan E. K."/>
            <person name="Thang M."/>
            <person name="Chan C."/>
        </authorList>
    </citation>
    <scope>NUCLEOTIDE SEQUENCE [LARGE SCALE GENOMIC DNA]</scope>
</reference>
<name>A0ABN9Y278_9DINO</name>
<feature type="region of interest" description="Disordered" evidence="1">
    <location>
        <begin position="1"/>
        <end position="60"/>
    </location>
</feature>
<comment type="caution">
    <text evidence="2">The sequence shown here is derived from an EMBL/GenBank/DDBJ whole genome shotgun (WGS) entry which is preliminary data.</text>
</comment>
<evidence type="ECO:0000256" key="1">
    <source>
        <dbReference type="SAM" id="MobiDB-lite"/>
    </source>
</evidence>
<feature type="region of interest" description="Disordered" evidence="1">
    <location>
        <begin position="237"/>
        <end position="365"/>
    </location>
</feature>
<organism evidence="2 3">
    <name type="scientific">Prorocentrum cordatum</name>
    <dbReference type="NCBI Taxonomy" id="2364126"/>
    <lineage>
        <taxon>Eukaryota</taxon>
        <taxon>Sar</taxon>
        <taxon>Alveolata</taxon>
        <taxon>Dinophyceae</taxon>
        <taxon>Prorocentrales</taxon>
        <taxon>Prorocentraceae</taxon>
        <taxon>Prorocentrum</taxon>
    </lineage>
</organism>
<feature type="compositionally biased region" description="Polar residues" evidence="1">
    <location>
        <begin position="616"/>
        <end position="636"/>
    </location>
</feature>
<feature type="region of interest" description="Disordered" evidence="1">
    <location>
        <begin position="386"/>
        <end position="416"/>
    </location>
</feature>
<proteinExistence type="predicted"/>
<accession>A0ABN9Y278</accession>
<feature type="compositionally biased region" description="Basic and acidic residues" evidence="1">
    <location>
        <begin position="251"/>
        <end position="262"/>
    </location>
</feature>
<feature type="region of interest" description="Disordered" evidence="1">
    <location>
        <begin position="601"/>
        <end position="636"/>
    </location>
</feature>
<dbReference type="EMBL" id="CAUYUJ010021715">
    <property type="protein sequence ID" value="CAK0906581.1"/>
    <property type="molecule type" value="Genomic_DNA"/>
</dbReference>
<dbReference type="Proteomes" id="UP001189429">
    <property type="component" value="Unassembled WGS sequence"/>
</dbReference>